<evidence type="ECO:0000313" key="2">
    <source>
        <dbReference type="Proteomes" id="UP001159427"/>
    </source>
</evidence>
<evidence type="ECO:0000313" key="1">
    <source>
        <dbReference type="EMBL" id="CAH3023048.1"/>
    </source>
</evidence>
<organism evidence="1 2">
    <name type="scientific">Porites evermanni</name>
    <dbReference type="NCBI Taxonomy" id="104178"/>
    <lineage>
        <taxon>Eukaryota</taxon>
        <taxon>Metazoa</taxon>
        <taxon>Cnidaria</taxon>
        <taxon>Anthozoa</taxon>
        <taxon>Hexacorallia</taxon>
        <taxon>Scleractinia</taxon>
        <taxon>Fungiina</taxon>
        <taxon>Poritidae</taxon>
        <taxon>Porites</taxon>
    </lineage>
</organism>
<reference evidence="1 2" key="1">
    <citation type="submission" date="2022-05" db="EMBL/GenBank/DDBJ databases">
        <authorList>
            <consortium name="Genoscope - CEA"/>
            <person name="William W."/>
        </authorList>
    </citation>
    <scope>NUCLEOTIDE SEQUENCE [LARGE SCALE GENOMIC DNA]</scope>
</reference>
<gene>
    <name evidence="1" type="ORF">PEVE_00017921</name>
</gene>
<sequence length="104" mass="12088">MKSKHNKSLCYEEAMKEAFSEIFKNLRDIEKNTEKKMRQKTDFERRRGSAPALSLLKEEKTFFRQPAIRRGSAPVLLKSSPTKDIKSPSPKVRLVDDVVNIFVF</sequence>
<accession>A0ABN8M525</accession>
<protein>
    <submittedName>
        <fullName evidence="1">Uncharacterized protein</fullName>
    </submittedName>
</protein>
<keyword evidence="2" id="KW-1185">Reference proteome</keyword>
<dbReference type="Proteomes" id="UP001159427">
    <property type="component" value="Unassembled WGS sequence"/>
</dbReference>
<proteinExistence type="predicted"/>
<dbReference type="EMBL" id="CALNXI010000245">
    <property type="protein sequence ID" value="CAH3023048.1"/>
    <property type="molecule type" value="Genomic_DNA"/>
</dbReference>
<comment type="caution">
    <text evidence="1">The sequence shown here is derived from an EMBL/GenBank/DDBJ whole genome shotgun (WGS) entry which is preliminary data.</text>
</comment>
<name>A0ABN8M525_9CNID</name>